<dbReference type="GO" id="GO:0016020">
    <property type="term" value="C:membrane"/>
    <property type="evidence" value="ECO:0007669"/>
    <property type="project" value="TreeGrafter"/>
</dbReference>
<evidence type="ECO:0008006" key="9">
    <source>
        <dbReference type="Google" id="ProtNLM"/>
    </source>
</evidence>
<proteinExistence type="predicted"/>
<evidence type="ECO:0000313" key="7">
    <source>
        <dbReference type="EMBL" id="ROT85855.1"/>
    </source>
</evidence>
<dbReference type="GO" id="GO:0060271">
    <property type="term" value="P:cilium assembly"/>
    <property type="evidence" value="ECO:0007669"/>
    <property type="project" value="TreeGrafter"/>
</dbReference>
<dbReference type="PANTHER" id="PTHR20991:SF0">
    <property type="entry name" value="PROTEIN PTHB1"/>
    <property type="match status" value="1"/>
</dbReference>
<keyword evidence="8" id="KW-1185">Reference proteome</keyword>
<accession>A0A3R7R0F2</accession>
<evidence type="ECO:0000259" key="5">
    <source>
        <dbReference type="Pfam" id="PF23338"/>
    </source>
</evidence>
<comment type="caution">
    <text evidence="7">The sequence shown here is derived from an EMBL/GenBank/DDBJ whole genome shotgun (WGS) entry which is preliminary data.</text>
</comment>
<evidence type="ECO:0000256" key="1">
    <source>
        <dbReference type="SAM" id="MobiDB-lite"/>
    </source>
</evidence>
<sequence>MSLFKARDWWSTVVQSGGGEEEECDAGCLVIANINNEDPPKDKIIVGGFSGSLRIYSPQAHRSEEGQEVSGFRPDHVLLETTFNYPIIHLAVGKFVSSNDMLHLCVLHPDRLAVYTLTVTSGQGGHGDSSKLSVAYQHKFQRRAHSITTGPFGGVKGKDYIAVQSLDGCITVFEQESFAFSSFLPGFLLPGPLAYVAKSDSLITVGSDWALQCYKYQAVAVATDNEKEMSSNKTGGRRLNPEWTRQLGEPALDILVVNPPEGPTNILILTHHSIFCYKESGVLKFVKKLEYNPSCFTAYLMENAVYLCVATHTQTLLVYKEAELKWASQLPFTPVVLSRADFPGIKGALVFLGDAGQLQASYLGTDPSLFVAPPAETREINYDQTDKELAQLHKIIKASTKDTGTLVGMNRGDGDLIVSGTVGTQLEKWPGSTRVQDIDGGVPAVPVVIRLTAHTPLNTVRVNIAVEKPLTVTQDTFVLRTICDTSQIMVKFYLADQYIPTSLSVGIVTSYITHAGAPRIITTNLELPLRLVAKLSAPNKEADHKITISTNKPAVNLPELFPDYSLDGSVTTALGLQYFGGPSVTILSSRTTNRYRLQSDSLPSVWVILSEVVRRLKCYWGHASRKDGEELVLGVASSLPISELFSEIDAHFLRRKKHEELMGQLVQRATQFRAVQRRLLTKFKDKTPTPLTNLDNLLEGTYKQILQITDVINDNIRGLEEDGCQLSCAIRLILELVRLSVGLSDQHFALLSAAISPVVHTSMDQGWEEATDASVTFLLRTVLGKGSRDAAVAPELTMPADTSKLKKHLDLLLNKIMKGGVQLTIDNSGSTNNTDTHKVINSDEEEDYVNSKSVGKAVLKKQDHEDQTDIPLGSRLGEDRARSARIRSARLMSARKVSRRSPGDGESVNMAEGTSNSPTFNEDIEDRDSPVNSSFPEDQNSLENFPKDENSEMNEDELQEEEKNEEESLDEEKNEVELPEEEKNEDEDPSPTMEKPVKEVSEVPYNGNIEALKKETTKENLIESPADIFATGDVDDLW</sequence>
<dbReference type="InterPro" id="IPR055364">
    <property type="entry name" value="PTHB1_CtH_dom"/>
</dbReference>
<feature type="compositionally biased region" description="Acidic residues" evidence="1">
    <location>
        <begin position="951"/>
        <end position="989"/>
    </location>
</feature>
<dbReference type="Pfam" id="PF23339">
    <property type="entry name" value="PTHB1_CtH"/>
    <property type="match status" value="1"/>
</dbReference>
<dbReference type="Pfam" id="PF23337">
    <property type="entry name" value="PTHB1_pf"/>
    <property type="match status" value="1"/>
</dbReference>
<dbReference type="InterPro" id="IPR055363">
    <property type="entry name" value="PTHB1_hp_dom"/>
</dbReference>
<dbReference type="Pfam" id="PF14727">
    <property type="entry name" value="PHTB1_N"/>
    <property type="match status" value="1"/>
</dbReference>
<reference evidence="7 8" key="1">
    <citation type="submission" date="2018-04" db="EMBL/GenBank/DDBJ databases">
        <authorList>
            <person name="Zhang X."/>
            <person name="Yuan J."/>
            <person name="Li F."/>
            <person name="Xiang J."/>
        </authorList>
    </citation>
    <scope>NUCLEOTIDE SEQUENCE [LARGE SCALE GENOMIC DNA]</scope>
    <source>
        <tissue evidence="7">Muscle</tissue>
    </source>
</reference>
<evidence type="ECO:0000259" key="6">
    <source>
        <dbReference type="Pfam" id="PF23339"/>
    </source>
</evidence>
<feature type="domain" description="PTHB1 hairpin" evidence="5">
    <location>
        <begin position="638"/>
        <end position="740"/>
    </location>
</feature>
<feature type="compositionally biased region" description="Polar residues" evidence="1">
    <location>
        <begin position="824"/>
        <end position="834"/>
    </location>
</feature>
<feature type="domain" description="PTHB1 N-terminal" evidence="2">
    <location>
        <begin position="1"/>
        <end position="367"/>
    </location>
</feature>
<dbReference type="EMBL" id="QCYY01000167">
    <property type="protein sequence ID" value="ROT85855.1"/>
    <property type="molecule type" value="Genomic_DNA"/>
</dbReference>
<dbReference type="InterPro" id="IPR028074">
    <property type="entry name" value="PHTB1_GAE_dom"/>
</dbReference>
<dbReference type="AlphaFoldDB" id="A0A3R7R0F2"/>
<feature type="domain" description="PTHB1 GAE" evidence="3">
    <location>
        <begin position="442"/>
        <end position="522"/>
    </location>
</feature>
<dbReference type="Proteomes" id="UP000283509">
    <property type="component" value="Unassembled WGS sequence"/>
</dbReference>
<protein>
    <recommendedName>
        <fullName evidence="9">Protein PTHB1</fullName>
    </recommendedName>
</protein>
<dbReference type="STRING" id="6689.A0A3R7R0F2"/>
<feature type="domain" description="PTHB1 platform" evidence="4">
    <location>
        <begin position="528"/>
        <end position="625"/>
    </location>
</feature>
<dbReference type="OrthoDB" id="6354191at2759"/>
<dbReference type="GO" id="GO:0034464">
    <property type="term" value="C:BBSome"/>
    <property type="evidence" value="ECO:0007669"/>
    <property type="project" value="InterPro"/>
</dbReference>
<dbReference type="InterPro" id="IPR026511">
    <property type="entry name" value="PTHB1"/>
</dbReference>
<evidence type="ECO:0000259" key="3">
    <source>
        <dbReference type="Pfam" id="PF14728"/>
    </source>
</evidence>
<gene>
    <name evidence="7" type="ORF">C7M84_005047</name>
</gene>
<dbReference type="Pfam" id="PF23338">
    <property type="entry name" value="PTHB1_hp"/>
    <property type="match status" value="1"/>
</dbReference>
<dbReference type="PANTHER" id="PTHR20991">
    <property type="entry name" value="PARATHYROID HORMONE-RESPONSIVE B1 GENE"/>
    <property type="match status" value="1"/>
</dbReference>
<feature type="compositionally biased region" description="Polar residues" evidence="1">
    <location>
        <begin position="930"/>
        <end position="943"/>
    </location>
</feature>
<dbReference type="Pfam" id="PF14728">
    <property type="entry name" value="PTHB1_GAE"/>
    <property type="match status" value="1"/>
</dbReference>
<name>A0A3R7R0F2_PENVA</name>
<evidence type="ECO:0000313" key="8">
    <source>
        <dbReference type="Proteomes" id="UP000283509"/>
    </source>
</evidence>
<feature type="domain" description="PTHB1 C-terminal helix bundle" evidence="6">
    <location>
        <begin position="743"/>
        <end position="814"/>
    </location>
</feature>
<feature type="region of interest" description="Disordered" evidence="1">
    <location>
        <begin position="824"/>
        <end position="1006"/>
    </location>
</feature>
<evidence type="ECO:0000259" key="2">
    <source>
        <dbReference type="Pfam" id="PF14727"/>
    </source>
</evidence>
<dbReference type="InterPro" id="IPR028073">
    <property type="entry name" value="PHTB1_N_dom"/>
</dbReference>
<evidence type="ECO:0000259" key="4">
    <source>
        <dbReference type="Pfam" id="PF23337"/>
    </source>
</evidence>
<dbReference type="InterPro" id="IPR055362">
    <property type="entry name" value="PTHB1_pf_dom"/>
</dbReference>
<organism evidence="7 8">
    <name type="scientific">Penaeus vannamei</name>
    <name type="common">Whiteleg shrimp</name>
    <name type="synonym">Litopenaeus vannamei</name>
    <dbReference type="NCBI Taxonomy" id="6689"/>
    <lineage>
        <taxon>Eukaryota</taxon>
        <taxon>Metazoa</taxon>
        <taxon>Ecdysozoa</taxon>
        <taxon>Arthropoda</taxon>
        <taxon>Crustacea</taxon>
        <taxon>Multicrustacea</taxon>
        <taxon>Malacostraca</taxon>
        <taxon>Eumalacostraca</taxon>
        <taxon>Eucarida</taxon>
        <taxon>Decapoda</taxon>
        <taxon>Dendrobranchiata</taxon>
        <taxon>Penaeoidea</taxon>
        <taxon>Penaeidae</taxon>
        <taxon>Penaeus</taxon>
    </lineage>
</organism>
<reference evidence="7 8" key="2">
    <citation type="submission" date="2019-01" db="EMBL/GenBank/DDBJ databases">
        <title>The decoding of complex shrimp genome reveals the adaptation for benthos swimmer, frequently molting mechanism and breeding impact on genome.</title>
        <authorList>
            <person name="Sun Y."/>
            <person name="Gao Y."/>
            <person name="Yu Y."/>
        </authorList>
    </citation>
    <scope>NUCLEOTIDE SEQUENCE [LARGE SCALE GENOMIC DNA]</scope>
    <source>
        <tissue evidence="7">Muscle</tissue>
    </source>
</reference>